<feature type="region of interest" description="Disordered" evidence="1">
    <location>
        <begin position="336"/>
        <end position="437"/>
    </location>
</feature>
<dbReference type="Proteomes" id="UP001057375">
    <property type="component" value="Unassembled WGS sequence"/>
</dbReference>
<feature type="compositionally biased region" description="Basic and acidic residues" evidence="1">
    <location>
        <begin position="386"/>
        <end position="397"/>
    </location>
</feature>
<feature type="compositionally biased region" description="Basic and acidic residues" evidence="1">
    <location>
        <begin position="360"/>
        <end position="370"/>
    </location>
</feature>
<reference evidence="2" key="1">
    <citation type="submission" date="2022-03" db="EMBL/GenBank/DDBJ databases">
        <title>Draft genome sequence of Aduncisulcus paluster, a free-living microaerophilic Fornicata.</title>
        <authorList>
            <person name="Yuyama I."/>
            <person name="Kume K."/>
            <person name="Tamura T."/>
            <person name="Inagaki Y."/>
            <person name="Hashimoto T."/>
        </authorList>
    </citation>
    <scope>NUCLEOTIDE SEQUENCE</scope>
    <source>
        <strain evidence="2">NY0171</strain>
    </source>
</reference>
<protein>
    <submittedName>
        <fullName evidence="2">Uncharacterized protein</fullName>
    </submittedName>
</protein>
<name>A0ABQ5KJE6_9EUKA</name>
<feature type="compositionally biased region" description="Acidic residues" evidence="1">
    <location>
        <begin position="398"/>
        <end position="412"/>
    </location>
</feature>
<dbReference type="EMBL" id="BQXS01010023">
    <property type="protein sequence ID" value="GKT32647.1"/>
    <property type="molecule type" value="Genomic_DNA"/>
</dbReference>
<feature type="compositionally biased region" description="Basic and acidic residues" evidence="1">
    <location>
        <begin position="413"/>
        <end position="423"/>
    </location>
</feature>
<feature type="compositionally biased region" description="Low complexity" evidence="1">
    <location>
        <begin position="150"/>
        <end position="162"/>
    </location>
</feature>
<accession>A0ABQ5KJE6</accession>
<feature type="region of interest" description="Disordered" evidence="1">
    <location>
        <begin position="1"/>
        <end position="33"/>
    </location>
</feature>
<organism evidence="2 3">
    <name type="scientific">Aduncisulcus paluster</name>
    <dbReference type="NCBI Taxonomy" id="2918883"/>
    <lineage>
        <taxon>Eukaryota</taxon>
        <taxon>Metamonada</taxon>
        <taxon>Carpediemonas-like organisms</taxon>
        <taxon>Aduncisulcus</taxon>
    </lineage>
</organism>
<evidence type="ECO:0000256" key="1">
    <source>
        <dbReference type="SAM" id="MobiDB-lite"/>
    </source>
</evidence>
<evidence type="ECO:0000313" key="2">
    <source>
        <dbReference type="EMBL" id="GKT32647.1"/>
    </source>
</evidence>
<feature type="region of interest" description="Disordered" evidence="1">
    <location>
        <begin position="145"/>
        <end position="211"/>
    </location>
</feature>
<sequence>MEKNRKIVVSRRRKHSPSHVQASPIRPSVDHLPPIFGTQYRESEESHIDLESRHPKALLERDFSRIPIDDAAGLGAIPPSFEGDIETKMSDKMLEEAQDQQDLDQSDDITIESIPAEDIGGDQIIIDHSRILPHQVAINEELRPLHETESTNTTHSTHELSLPSRGYTISPLIPSSTADSKTDSTIARQEFERASRSRARFDDESAEAQPSLQDIGLPRYERESRGIQYHRRGSYPQYISNESQLTPQERVLLHTSVGVSHEGSKMFTEPKAHLFPRYPLLPPSLNPIFPVSELVPMTSKSEWNIEAVLTDHDIICRRLAAIAMRMRMVKYQELERKKRDMGHVEEEEEEDEEREGEEDLSSKESDQDIVKEEDEGREEEEDVVDQLERKKRDMGHVEEEEEEDEEREGEEDLSSKESDQDIVKEEDEGREEEEDVVDRSKFIPGKYSQDYFIEFTRLVNKYRGKIYNGIAIDLWKGNIKAKLGRGPVSKLT</sequence>
<evidence type="ECO:0000313" key="3">
    <source>
        <dbReference type="Proteomes" id="UP001057375"/>
    </source>
</evidence>
<feature type="compositionally biased region" description="Polar residues" evidence="1">
    <location>
        <begin position="173"/>
        <end position="187"/>
    </location>
</feature>
<feature type="compositionally biased region" description="Acidic residues" evidence="1">
    <location>
        <begin position="424"/>
        <end position="436"/>
    </location>
</feature>
<keyword evidence="3" id="KW-1185">Reference proteome</keyword>
<proteinExistence type="predicted"/>
<comment type="caution">
    <text evidence="2">The sequence shown here is derived from an EMBL/GenBank/DDBJ whole genome shotgun (WGS) entry which is preliminary data.</text>
</comment>
<feature type="compositionally biased region" description="Acidic residues" evidence="1">
    <location>
        <begin position="345"/>
        <end position="359"/>
    </location>
</feature>
<feature type="compositionally biased region" description="Basic residues" evidence="1">
    <location>
        <begin position="1"/>
        <end position="17"/>
    </location>
</feature>
<feature type="compositionally biased region" description="Basic and acidic residues" evidence="1">
    <location>
        <begin position="189"/>
        <end position="203"/>
    </location>
</feature>
<gene>
    <name evidence="2" type="ORF">ADUPG1_006746</name>
</gene>
<feature type="compositionally biased region" description="Acidic residues" evidence="1">
    <location>
        <begin position="371"/>
        <end position="385"/>
    </location>
</feature>